<gene>
    <name evidence="4" type="ORF">IWX90DRAFT_448808</name>
</gene>
<feature type="compositionally biased region" description="Gly residues" evidence="1">
    <location>
        <begin position="916"/>
        <end position="927"/>
    </location>
</feature>
<feature type="region of interest" description="Disordered" evidence="1">
    <location>
        <begin position="782"/>
        <end position="927"/>
    </location>
</feature>
<organism evidence="4 5">
    <name type="scientific">Phyllosticta citrichinensis</name>
    <dbReference type="NCBI Taxonomy" id="1130410"/>
    <lineage>
        <taxon>Eukaryota</taxon>
        <taxon>Fungi</taxon>
        <taxon>Dikarya</taxon>
        <taxon>Ascomycota</taxon>
        <taxon>Pezizomycotina</taxon>
        <taxon>Dothideomycetes</taxon>
        <taxon>Dothideomycetes incertae sedis</taxon>
        <taxon>Botryosphaeriales</taxon>
        <taxon>Phyllostictaceae</taxon>
        <taxon>Phyllosticta</taxon>
    </lineage>
</organism>
<accession>A0ABR1Y1Z2</accession>
<feature type="region of interest" description="Disordered" evidence="1">
    <location>
        <begin position="207"/>
        <end position="226"/>
    </location>
</feature>
<dbReference type="Pfam" id="PF25009">
    <property type="entry name" value="DUF7785"/>
    <property type="match status" value="1"/>
</dbReference>
<proteinExistence type="predicted"/>
<feature type="region of interest" description="Disordered" evidence="1">
    <location>
        <begin position="550"/>
        <end position="569"/>
    </location>
</feature>
<feature type="domain" description="DUF7785" evidence="2">
    <location>
        <begin position="522"/>
        <end position="612"/>
    </location>
</feature>
<keyword evidence="5" id="KW-1185">Reference proteome</keyword>
<feature type="compositionally biased region" description="Low complexity" evidence="1">
    <location>
        <begin position="859"/>
        <end position="876"/>
    </location>
</feature>
<sequence length="927" mass="99439">MVPGHRTAATSTTAPCPRLLPSRRRGFVPAMSQQNGVLTPPDQPMPDSQSATASSPSAAKRKRSPTNHDALPQRDKRPPRAPRSPKALLEDVLEILKSYDTTPSILNHPIPTALDRAISGEPNSKRAKLAQSAPSPSTIADKIQSESYASLDDFVQDVDGVCSELSSSISAHHPSSDVDAKLLTGVLAFKKVLKNIVIREALLEPASTTNTPENADGTSEDDKDATNGVEIKVEPGDDSGDTLTGARPVLTLFASTQGNKQLFTSLQKPVKVQKDAAGLDTSVDVLLPLDETNLPSMISATRVIPVHTEDATGGKAKGTTFGEIFGPPPKFRELKPPIPSSQTTTRGNTVVWGPQDPFARMSRRGSTYSSQKLTAGDWLGYGGVDPPREPTSPSAKRKQRDRALSTGEVNPPVSEEEKAALERAKADALFRSVYCSFAPTRDDGIAVVPEETKNRVWWQKVGERRFQQCFTLDPALADAQPGDALHGESPSEEEEAFKEAVESFEPEELNVPEKPDREKQDREVEEVLNDINELLETLHSYQRIRYSTLAPSSRTPAAQDSVRPSTPSSEEMDVYNLLKSQLALMVSSLPPHAIAKLNGDQLDDLNISKKLVIKTKDYRGVLEEDQVSKLAKSAAIGAGTVNPALSGRPSAPVYAPSPSHYGRPAPGPQYAGRSVGAPQSYYTPQPAQVRSPSIHQYPTRTGPHYPTAGGYPATAPRPSFPPSYSQQTPARAPSYGAAASAYQTPLPVQYGQRPQSMYGMAPPPGYPPRTQSHGQAFNYTATGSQHIRSGSSPLKQNPLAPTAGGPQTPYGQRPPSAAAPHPYATPGAHHQPQQRLARPNSYYPGTSGVGSGPYGNGQSNSYTPNNNNNNNTNTSYQGALAAYAQSMTRHEQQLHQRQAQSQPQTSATPQPPQGQGQQGGGPHPVAS</sequence>
<feature type="compositionally biased region" description="Polar residues" evidence="1">
    <location>
        <begin position="364"/>
        <end position="373"/>
    </location>
</feature>
<dbReference type="EMBL" id="JBBWUH010000002">
    <property type="protein sequence ID" value="KAK8174962.1"/>
    <property type="molecule type" value="Genomic_DNA"/>
</dbReference>
<evidence type="ECO:0000313" key="4">
    <source>
        <dbReference type="EMBL" id="KAK8174962.1"/>
    </source>
</evidence>
<feature type="region of interest" description="Disordered" evidence="1">
    <location>
        <begin position="116"/>
        <end position="139"/>
    </location>
</feature>
<feature type="compositionally biased region" description="Polar residues" evidence="1">
    <location>
        <begin position="207"/>
        <end position="217"/>
    </location>
</feature>
<evidence type="ECO:0000313" key="5">
    <source>
        <dbReference type="Proteomes" id="UP001456524"/>
    </source>
</evidence>
<name>A0ABR1Y1Z2_9PEZI</name>
<feature type="compositionally biased region" description="Polar residues" evidence="1">
    <location>
        <begin position="782"/>
        <end position="795"/>
    </location>
</feature>
<evidence type="ECO:0000256" key="1">
    <source>
        <dbReference type="SAM" id="MobiDB-lite"/>
    </source>
</evidence>
<dbReference type="Proteomes" id="UP001456524">
    <property type="component" value="Unassembled WGS sequence"/>
</dbReference>
<dbReference type="InterPro" id="IPR057199">
    <property type="entry name" value="DUF7877"/>
</dbReference>
<feature type="region of interest" description="Disordered" evidence="1">
    <location>
        <begin position="1"/>
        <end position="86"/>
    </location>
</feature>
<feature type="region of interest" description="Disordered" evidence="1">
    <location>
        <begin position="502"/>
        <end position="522"/>
    </location>
</feature>
<feature type="compositionally biased region" description="Basic and acidic residues" evidence="1">
    <location>
        <begin position="511"/>
        <end position="522"/>
    </location>
</feature>
<evidence type="ECO:0000259" key="3">
    <source>
        <dbReference type="Pfam" id="PF25289"/>
    </source>
</evidence>
<dbReference type="Pfam" id="PF25289">
    <property type="entry name" value="DUF7877"/>
    <property type="match status" value="1"/>
</dbReference>
<feature type="compositionally biased region" description="Low complexity" evidence="1">
    <location>
        <begin position="48"/>
        <end position="58"/>
    </location>
</feature>
<dbReference type="InterPro" id="IPR056687">
    <property type="entry name" value="DUF7785"/>
</dbReference>
<feature type="domain" description="DUF7877" evidence="3">
    <location>
        <begin position="86"/>
        <end position="195"/>
    </location>
</feature>
<feature type="region of interest" description="Disordered" evidence="1">
    <location>
        <begin position="310"/>
        <end position="416"/>
    </location>
</feature>
<feature type="region of interest" description="Disordered" evidence="1">
    <location>
        <begin position="640"/>
        <end position="731"/>
    </location>
</feature>
<reference evidence="4 5" key="1">
    <citation type="journal article" date="2022" name="G3 (Bethesda)">
        <title>Enemy or ally: a genomic approach to elucidate the lifestyle of Phyllosticta citrichinaensis.</title>
        <authorList>
            <person name="Buijs V.A."/>
            <person name="Groenewald J.Z."/>
            <person name="Haridas S."/>
            <person name="LaButti K.M."/>
            <person name="Lipzen A."/>
            <person name="Martin F.M."/>
            <person name="Barry K."/>
            <person name="Grigoriev I.V."/>
            <person name="Crous P.W."/>
            <person name="Seidl M.F."/>
        </authorList>
    </citation>
    <scope>NUCLEOTIDE SEQUENCE [LARGE SCALE GENOMIC DNA]</scope>
    <source>
        <strain evidence="4 5">CBS 129764</strain>
    </source>
</reference>
<comment type="caution">
    <text evidence="4">The sequence shown here is derived from an EMBL/GenBank/DDBJ whole genome shotgun (WGS) entry which is preliminary data.</text>
</comment>
<protein>
    <submittedName>
        <fullName evidence="4">Uncharacterized protein</fullName>
    </submittedName>
</protein>
<evidence type="ECO:0000259" key="2">
    <source>
        <dbReference type="Pfam" id="PF25009"/>
    </source>
</evidence>
<feature type="compositionally biased region" description="Polar residues" evidence="1">
    <location>
        <begin position="680"/>
        <end position="699"/>
    </location>
</feature>
<feature type="compositionally biased region" description="Low complexity" evidence="1">
    <location>
        <begin position="898"/>
        <end position="908"/>
    </location>
</feature>